<evidence type="ECO:0000313" key="2">
    <source>
        <dbReference type="EMBL" id="KAK6626043.1"/>
    </source>
</evidence>
<protein>
    <submittedName>
        <fullName evidence="2">Uncharacterized protein</fullName>
    </submittedName>
</protein>
<dbReference type="EMBL" id="JAWJWE010000037">
    <property type="protein sequence ID" value="KAK6626043.1"/>
    <property type="molecule type" value="Genomic_DNA"/>
</dbReference>
<gene>
    <name evidence="2" type="ORF">RUM43_006347</name>
</gene>
<feature type="region of interest" description="Disordered" evidence="1">
    <location>
        <begin position="1"/>
        <end position="50"/>
    </location>
</feature>
<dbReference type="AlphaFoldDB" id="A0AAN8NT30"/>
<accession>A0AAN8NT30</accession>
<evidence type="ECO:0000313" key="3">
    <source>
        <dbReference type="Proteomes" id="UP001372834"/>
    </source>
</evidence>
<comment type="caution">
    <text evidence="2">The sequence shown here is derived from an EMBL/GenBank/DDBJ whole genome shotgun (WGS) entry which is preliminary data.</text>
</comment>
<organism evidence="2 3">
    <name type="scientific">Polyplax serrata</name>
    <name type="common">Common mouse louse</name>
    <dbReference type="NCBI Taxonomy" id="468196"/>
    <lineage>
        <taxon>Eukaryota</taxon>
        <taxon>Metazoa</taxon>
        <taxon>Ecdysozoa</taxon>
        <taxon>Arthropoda</taxon>
        <taxon>Hexapoda</taxon>
        <taxon>Insecta</taxon>
        <taxon>Pterygota</taxon>
        <taxon>Neoptera</taxon>
        <taxon>Paraneoptera</taxon>
        <taxon>Psocodea</taxon>
        <taxon>Troctomorpha</taxon>
        <taxon>Phthiraptera</taxon>
        <taxon>Anoplura</taxon>
        <taxon>Polyplacidae</taxon>
        <taxon>Polyplax</taxon>
    </lineage>
</organism>
<dbReference type="Proteomes" id="UP001372834">
    <property type="component" value="Unassembled WGS sequence"/>
</dbReference>
<name>A0AAN8NT30_POLSC</name>
<evidence type="ECO:0000256" key="1">
    <source>
        <dbReference type="SAM" id="MobiDB-lite"/>
    </source>
</evidence>
<proteinExistence type="predicted"/>
<sequence length="90" mass="9923">MAHKPYETHSATPGDPAGQQRRSDGRAATRTDGNSSLSERSFGVSIETSERNIRAEAKTRLVGTRNSTARTTTRTIGQEEWMIELPEVYG</sequence>
<reference evidence="2 3" key="1">
    <citation type="submission" date="2023-10" db="EMBL/GenBank/DDBJ databases">
        <title>Genomes of two closely related lineages of the louse Polyplax serrata with different host specificities.</title>
        <authorList>
            <person name="Martinu J."/>
            <person name="Tarabai H."/>
            <person name="Stefka J."/>
            <person name="Hypsa V."/>
        </authorList>
    </citation>
    <scope>NUCLEOTIDE SEQUENCE [LARGE SCALE GENOMIC DNA]</scope>
    <source>
        <strain evidence="2">HR10_N</strain>
    </source>
</reference>